<proteinExistence type="predicted"/>
<dbReference type="EMBL" id="LAZR01068831">
    <property type="protein sequence ID" value="KKK48906.1"/>
    <property type="molecule type" value="Genomic_DNA"/>
</dbReference>
<gene>
    <name evidence="1" type="ORF">LCGC14_3140420</name>
</gene>
<accession>A0A0F8YLE8</accession>
<reference evidence="1" key="1">
    <citation type="journal article" date="2015" name="Nature">
        <title>Complex archaea that bridge the gap between prokaryotes and eukaryotes.</title>
        <authorList>
            <person name="Spang A."/>
            <person name="Saw J.H."/>
            <person name="Jorgensen S.L."/>
            <person name="Zaremba-Niedzwiedzka K."/>
            <person name="Martijn J."/>
            <person name="Lind A.E."/>
            <person name="van Eijk R."/>
            <person name="Schleper C."/>
            <person name="Guy L."/>
            <person name="Ettema T.J."/>
        </authorList>
    </citation>
    <scope>NUCLEOTIDE SEQUENCE</scope>
</reference>
<organism evidence="1">
    <name type="scientific">marine sediment metagenome</name>
    <dbReference type="NCBI Taxonomy" id="412755"/>
    <lineage>
        <taxon>unclassified sequences</taxon>
        <taxon>metagenomes</taxon>
        <taxon>ecological metagenomes</taxon>
    </lineage>
</organism>
<name>A0A0F8YLE8_9ZZZZ</name>
<protein>
    <submittedName>
        <fullName evidence="1">Uncharacterized protein</fullName>
    </submittedName>
</protein>
<comment type="caution">
    <text evidence="1">The sequence shown here is derived from an EMBL/GenBank/DDBJ whole genome shotgun (WGS) entry which is preliminary data.</text>
</comment>
<dbReference type="AlphaFoldDB" id="A0A0F8YLE8"/>
<sequence length="61" mass="6957">MPNLNTPDDKVSNENTLEKHLEELYRKIASPESRKAADSLFTISDDDLGRYFKPGETESNQ</sequence>
<evidence type="ECO:0000313" key="1">
    <source>
        <dbReference type="EMBL" id="KKK48906.1"/>
    </source>
</evidence>